<feature type="region of interest" description="Disordered" evidence="1">
    <location>
        <begin position="831"/>
        <end position="926"/>
    </location>
</feature>
<feature type="compositionally biased region" description="Polar residues" evidence="1">
    <location>
        <begin position="792"/>
        <end position="808"/>
    </location>
</feature>
<name>A0A3L6QIY1_PANMI</name>
<evidence type="ECO:0000256" key="1">
    <source>
        <dbReference type="SAM" id="MobiDB-lite"/>
    </source>
</evidence>
<proteinExistence type="predicted"/>
<feature type="region of interest" description="Disordered" evidence="1">
    <location>
        <begin position="439"/>
        <end position="511"/>
    </location>
</feature>
<gene>
    <name evidence="4" type="ORF">C2845_PM12G08750</name>
</gene>
<dbReference type="PANTHER" id="PTHR31105:SF42">
    <property type="entry name" value="OS02G0258300 PROTEIN"/>
    <property type="match status" value="1"/>
</dbReference>
<dbReference type="AlphaFoldDB" id="A0A3L6QIY1"/>
<feature type="region of interest" description="Disordered" evidence="1">
    <location>
        <begin position="58"/>
        <end position="102"/>
    </location>
</feature>
<comment type="caution">
    <text evidence="4">The sequence shown here is derived from an EMBL/GenBank/DDBJ whole genome shotgun (WGS) entry which is preliminary data.</text>
</comment>
<feature type="region of interest" description="Disordered" evidence="1">
    <location>
        <begin position="128"/>
        <end position="161"/>
    </location>
</feature>
<reference evidence="5" key="1">
    <citation type="journal article" date="2019" name="Nat. Commun.">
        <title>The genome of broomcorn millet.</title>
        <authorList>
            <person name="Zou C."/>
            <person name="Miki D."/>
            <person name="Li D."/>
            <person name="Tang Q."/>
            <person name="Xiao L."/>
            <person name="Rajput S."/>
            <person name="Deng P."/>
            <person name="Jia W."/>
            <person name="Huang R."/>
            <person name="Zhang M."/>
            <person name="Sun Y."/>
            <person name="Hu J."/>
            <person name="Fu X."/>
            <person name="Schnable P.S."/>
            <person name="Li F."/>
            <person name="Zhang H."/>
            <person name="Feng B."/>
            <person name="Zhu X."/>
            <person name="Liu R."/>
            <person name="Schnable J.C."/>
            <person name="Zhu J.-K."/>
            <person name="Zhang H."/>
        </authorList>
    </citation>
    <scope>NUCLEOTIDE SEQUENCE [LARGE SCALE GENOMIC DNA]</scope>
</reference>
<feature type="compositionally biased region" description="Polar residues" evidence="1">
    <location>
        <begin position="568"/>
        <end position="583"/>
    </location>
</feature>
<feature type="compositionally biased region" description="Basic and acidic residues" evidence="1">
    <location>
        <begin position="70"/>
        <end position="102"/>
    </location>
</feature>
<evidence type="ECO:0000259" key="3">
    <source>
        <dbReference type="Pfam" id="PF22910"/>
    </source>
</evidence>
<feature type="region of interest" description="Disordered" evidence="1">
    <location>
        <begin position="942"/>
        <end position="965"/>
    </location>
</feature>
<dbReference type="STRING" id="4540.A0A3L6QIY1"/>
<feature type="domain" description="Probable zinc-ribbon" evidence="2">
    <location>
        <begin position="733"/>
        <end position="774"/>
    </location>
</feature>
<feature type="compositionally biased region" description="Basic and acidic residues" evidence="1">
    <location>
        <begin position="137"/>
        <end position="147"/>
    </location>
</feature>
<keyword evidence="5" id="KW-1185">Reference proteome</keyword>
<feature type="region of interest" description="Disordered" evidence="1">
    <location>
        <begin position="532"/>
        <end position="604"/>
    </location>
</feature>
<dbReference type="InterPro" id="IPR021480">
    <property type="entry name" value="Zinc_ribbon_12"/>
</dbReference>
<dbReference type="OrthoDB" id="2020426at2759"/>
<evidence type="ECO:0000259" key="2">
    <source>
        <dbReference type="Pfam" id="PF11331"/>
    </source>
</evidence>
<feature type="compositionally biased region" description="Polar residues" evidence="1">
    <location>
        <begin position="540"/>
        <end position="558"/>
    </location>
</feature>
<feature type="region of interest" description="Disordered" evidence="1">
    <location>
        <begin position="1"/>
        <end position="30"/>
    </location>
</feature>
<dbReference type="InterPro" id="IPR055126">
    <property type="entry name" value="EDR4-like_N"/>
</dbReference>
<dbReference type="EMBL" id="PQIB02000012">
    <property type="protein sequence ID" value="RLM79897.1"/>
    <property type="molecule type" value="Genomic_DNA"/>
</dbReference>
<dbReference type="InterPro" id="IPR040244">
    <property type="entry name" value="EDR4-like"/>
</dbReference>
<dbReference type="Pfam" id="PF11331">
    <property type="entry name" value="Zn_ribbon_12"/>
    <property type="match status" value="1"/>
</dbReference>
<dbReference type="Proteomes" id="UP000275267">
    <property type="component" value="Unassembled WGS sequence"/>
</dbReference>
<dbReference type="GO" id="GO:1900150">
    <property type="term" value="P:regulation of defense response to fungus"/>
    <property type="evidence" value="ECO:0007669"/>
    <property type="project" value="InterPro"/>
</dbReference>
<evidence type="ECO:0000313" key="5">
    <source>
        <dbReference type="Proteomes" id="UP000275267"/>
    </source>
</evidence>
<evidence type="ECO:0000313" key="4">
    <source>
        <dbReference type="EMBL" id="RLM79897.1"/>
    </source>
</evidence>
<feature type="compositionally biased region" description="Polar residues" evidence="1">
    <location>
        <begin position="859"/>
        <end position="869"/>
    </location>
</feature>
<feature type="domain" description="Enhanced disease resistance 4-like N-terminal" evidence="3">
    <location>
        <begin position="301"/>
        <end position="334"/>
    </location>
</feature>
<dbReference type="Pfam" id="PF22910">
    <property type="entry name" value="EDR4-like_1st"/>
    <property type="match status" value="1"/>
</dbReference>
<organism evidence="4 5">
    <name type="scientific">Panicum miliaceum</name>
    <name type="common">Proso millet</name>
    <name type="synonym">Broomcorn millet</name>
    <dbReference type="NCBI Taxonomy" id="4540"/>
    <lineage>
        <taxon>Eukaryota</taxon>
        <taxon>Viridiplantae</taxon>
        <taxon>Streptophyta</taxon>
        <taxon>Embryophyta</taxon>
        <taxon>Tracheophyta</taxon>
        <taxon>Spermatophyta</taxon>
        <taxon>Magnoliopsida</taxon>
        <taxon>Liliopsida</taxon>
        <taxon>Poales</taxon>
        <taxon>Poaceae</taxon>
        <taxon>PACMAD clade</taxon>
        <taxon>Panicoideae</taxon>
        <taxon>Panicodae</taxon>
        <taxon>Paniceae</taxon>
        <taxon>Panicinae</taxon>
        <taxon>Panicum</taxon>
        <taxon>Panicum sect. Panicum</taxon>
    </lineage>
</organism>
<feature type="compositionally biased region" description="Basic and acidic residues" evidence="1">
    <location>
        <begin position="439"/>
        <end position="460"/>
    </location>
</feature>
<feature type="region of interest" description="Disordered" evidence="1">
    <location>
        <begin position="784"/>
        <end position="811"/>
    </location>
</feature>
<accession>A0A3L6QIY1</accession>
<dbReference type="PANTHER" id="PTHR31105">
    <property type="entry name" value="EXTRA-LARGE G-PROTEIN-LIKE"/>
    <property type="match status" value="1"/>
</dbReference>
<protein>
    <submittedName>
        <fullName evidence="4">Uncharacterized protein</fullName>
    </submittedName>
</protein>
<sequence length="1135" mass="124331">MALRGKISLGRYAQRGKRRPGDADAVRPHGSGVRRMLLPVREDAVGIVNNLRQQVQRLSNATGEEQEPNSQRREEHERRQRKLERPEALTDRGCDEQQSKGKEGLRELCFARLTDRLSRAFGRQAVLLRKPAGRPTPARESEGEEKKRRLASPRPPAFPPPPRPLLLLLPLPLPPPVPHPSPAFSLRRVVPAARTCPSRTSVPGIFLLPGRDGRSCALLLCSRPAPAPAPSRLLRAPLPRRCAPLPFNVVPVVAAVSDSPRGKREAPELGPGAEPAALCMDGEEESAASAAPAAEHRPPPQIRVVRCPKCDKLLPELPNYSVYVCGGCGATLQAKKNSASDTSSDKSDGEHVKYLEVLESLPDKNGDATSEARCAVREADTNKVEGRPEERFVPNRMAAAHSQSGFSFNDSQATCAPSSALKLEPALRDVSREVREAKYRRIRHEEKGEAKQPARARENSPRSVVSSIPPPNAYPREGPSEYTMKPGYRHASGELGDSRNSDGPSRVGGLEKDRSELLRILDELRDQVQRSCEIADKPSGSASTNRVVDAASSYNPNERLSRLRYGSPQLQRNGSQRSPSLNGHTPGVPPAYPPMSVQQDLHGYGEPVTHIGAPSYPVGPYPWRNFDNYFHGQYDPDPLISYHHDGFYHQPACSCLHCYHREFLPVHGAPLGFNHRRAPYLMNNPSLYPVEGPVMFGAQNYNSRGMNGLMRHNHMRATLSKKPAQTCEPIVNGAPFTICYNCYEVLQLPKKSLALGKDEYKLRCGSCSHAIVVRLDGSRLDVSAPTPVSHLSPGSKNCSNNGQGSNGHTADERLLPSYSFSVCSHCSQEKDPLSNSSEADKMQSISSSASISEDDDSPARSNSHKNSAGSRDLPPDAEVVNRVPSLPLRDHFGYSPSDRAVDGSGKGSRSTRSEHEKGVLTESFKPSTVKDVPVASVLDLTDDEYDDPEYSQDPGDGAQYADHPRATKSGDSFFSSLIKKSFKINGGMGNGRAKVFINGYPISDRAVRKAEKIAGPIYPGEYWYDYRAGFWGVMGQSCLGMIPPYIAEFNYPMPKNCAGGNTGVFINGRELHQKDLDLLVGRGLPDSPDRSYRVEISGKVSDEVSGEELYCLGKLAPTVEKMKRGFGMRVPRVLQ</sequence>